<dbReference type="Gene3D" id="3.60.40.10">
    <property type="entry name" value="PPM-type phosphatase domain"/>
    <property type="match status" value="1"/>
</dbReference>
<evidence type="ECO:0000256" key="3">
    <source>
        <dbReference type="SAM" id="Phobius"/>
    </source>
</evidence>
<keyword evidence="6" id="KW-1185">Reference proteome</keyword>
<reference evidence="6" key="1">
    <citation type="journal article" date="2019" name="Int. J. Syst. Evol. Microbiol.">
        <title>The Global Catalogue of Microorganisms (GCM) 10K type strain sequencing project: providing services to taxonomists for standard genome sequencing and annotation.</title>
        <authorList>
            <consortium name="The Broad Institute Genomics Platform"/>
            <consortium name="The Broad Institute Genome Sequencing Center for Infectious Disease"/>
            <person name="Wu L."/>
            <person name="Ma J."/>
        </authorList>
    </citation>
    <scope>NUCLEOTIDE SEQUENCE [LARGE SCALE GENOMIC DNA]</scope>
    <source>
        <strain evidence="6">JCM 9651</strain>
    </source>
</reference>
<feature type="domain" description="PPM-type phosphatase" evidence="4">
    <location>
        <begin position="161"/>
        <end position="382"/>
    </location>
</feature>
<evidence type="ECO:0000313" key="5">
    <source>
        <dbReference type="EMBL" id="GAA3376970.1"/>
    </source>
</evidence>
<feature type="region of interest" description="Disordered" evidence="2">
    <location>
        <begin position="1"/>
        <end position="21"/>
    </location>
</feature>
<feature type="transmembrane region" description="Helical" evidence="3">
    <location>
        <begin position="76"/>
        <end position="103"/>
    </location>
</feature>
<dbReference type="PANTHER" id="PTHR43156">
    <property type="entry name" value="STAGE II SPORULATION PROTEIN E-RELATED"/>
    <property type="match status" value="1"/>
</dbReference>
<dbReference type="SUPFAM" id="SSF81606">
    <property type="entry name" value="PP2C-like"/>
    <property type="match status" value="1"/>
</dbReference>
<proteinExistence type="predicted"/>
<evidence type="ECO:0000256" key="2">
    <source>
        <dbReference type="SAM" id="MobiDB-lite"/>
    </source>
</evidence>
<evidence type="ECO:0000313" key="6">
    <source>
        <dbReference type="Proteomes" id="UP001499990"/>
    </source>
</evidence>
<keyword evidence="3" id="KW-0472">Membrane</keyword>
<gene>
    <name evidence="5" type="ORF">GCM10020367_50770</name>
</gene>
<sequence>MRWPGRRKAESPRAAQSSRSGLQIPAPPVWMRWLPALYVAAVLVLEPITPVQWPVSFLLVALPVVAAFAHGPATVAAVTIFAVAFEGVLAGTPCCAGRAVGYLWERHYVAAYISTALVGVLGTILAAHRTRRERTLATVRSVAETAQRVLLRPVPHRLGQVSVETLYLSASAEARIGGDLYEAVPTAHGVRLLIGDVRGKGLDAVETAATMLGAFREAAFDEPDLAGVARRVERSMSRRAAQLPGSDVEERFVTAVFVEIPDRELVARILNCGHPPPLLIGRGGVTELNPTEPAPPINLGVLLGGDYHVDVEPFRPGDQLLLYTDGVTETRDRTGAFYPLTERVRAWADLPPRELLDHLHQDLLAYSEESLVDDTAALAAYRLPGDTP</sequence>
<organism evidence="5 6">
    <name type="scientific">Streptomyces sannanensis</name>
    <dbReference type="NCBI Taxonomy" id="285536"/>
    <lineage>
        <taxon>Bacteria</taxon>
        <taxon>Bacillati</taxon>
        <taxon>Actinomycetota</taxon>
        <taxon>Actinomycetes</taxon>
        <taxon>Kitasatosporales</taxon>
        <taxon>Streptomycetaceae</taxon>
        <taxon>Streptomyces</taxon>
    </lineage>
</organism>
<feature type="transmembrane region" description="Helical" evidence="3">
    <location>
        <begin position="109"/>
        <end position="127"/>
    </location>
</feature>
<feature type="transmembrane region" description="Helical" evidence="3">
    <location>
        <begin position="29"/>
        <end position="45"/>
    </location>
</feature>
<dbReference type="Pfam" id="PF07228">
    <property type="entry name" value="SpoIIE"/>
    <property type="match status" value="1"/>
</dbReference>
<evidence type="ECO:0000259" key="4">
    <source>
        <dbReference type="SMART" id="SM00331"/>
    </source>
</evidence>
<keyword evidence="3" id="KW-1133">Transmembrane helix</keyword>
<protein>
    <submittedName>
        <fullName evidence="5">PP2C family protein-serine/threonine phosphatase</fullName>
    </submittedName>
</protein>
<dbReference type="SMART" id="SM00331">
    <property type="entry name" value="PP2C_SIG"/>
    <property type="match status" value="1"/>
</dbReference>
<name>A0ABP6SHY4_9ACTN</name>
<comment type="caution">
    <text evidence="5">The sequence shown here is derived from an EMBL/GenBank/DDBJ whole genome shotgun (WGS) entry which is preliminary data.</text>
</comment>
<dbReference type="Proteomes" id="UP001499990">
    <property type="component" value="Unassembled WGS sequence"/>
</dbReference>
<dbReference type="EMBL" id="BAAAYL010000001">
    <property type="protein sequence ID" value="GAA3376970.1"/>
    <property type="molecule type" value="Genomic_DNA"/>
</dbReference>
<accession>A0ABP6SHY4</accession>
<dbReference type="InterPro" id="IPR001932">
    <property type="entry name" value="PPM-type_phosphatase-like_dom"/>
</dbReference>
<keyword evidence="3" id="KW-0812">Transmembrane</keyword>
<dbReference type="InterPro" id="IPR036457">
    <property type="entry name" value="PPM-type-like_dom_sf"/>
</dbReference>
<dbReference type="PANTHER" id="PTHR43156:SF2">
    <property type="entry name" value="STAGE II SPORULATION PROTEIN E"/>
    <property type="match status" value="1"/>
</dbReference>
<keyword evidence="1" id="KW-0378">Hydrolase</keyword>
<dbReference type="InterPro" id="IPR052016">
    <property type="entry name" value="Bact_Sigma-Reg"/>
</dbReference>
<evidence type="ECO:0000256" key="1">
    <source>
        <dbReference type="ARBA" id="ARBA00022801"/>
    </source>
</evidence>